<accession>A0A841GY73</accession>
<dbReference type="PANTHER" id="PTHR43133:SF46">
    <property type="entry name" value="RNA POLYMERASE SIGMA-70 FACTOR ECF SUBFAMILY"/>
    <property type="match status" value="1"/>
</dbReference>
<dbReference type="InterPro" id="IPR036388">
    <property type="entry name" value="WH-like_DNA-bd_sf"/>
</dbReference>
<dbReference type="Pfam" id="PF04542">
    <property type="entry name" value="Sigma70_r2"/>
    <property type="match status" value="1"/>
</dbReference>
<keyword evidence="4" id="KW-0804">Transcription</keyword>
<gene>
    <name evidence="7" type="ORF">HNQ61_002336</name>
</gene>
<evidence type="ECO:0000259" key="6">
    <source>
        <dbReference type="Pfam" id="PF08281"/>
    </source>
</evidence>
<evidence type="ECO:0000256" key="3">
    <source>
        <dbReference type="ARBA" id="ARBA00023082"/>
    </source>
</evidence>
<reference evidence="7 8" key="1">
    <citation type="submission" date="2020-08" db="EMBL/GenBank/DDBJ databases">
        <title>Genomic Encyclopedia of Type Strains, Phase IV (KMG-IV): sequencing the most valuable type-strain genomes for metagenomic binning, comparative biology and taxonomic classification.</title>
        <authorList>
            <person name="Goeker M."/>
        </authorList>
    </citation>
    <scope>NUCLEOTIDE SEQUENCE [LARGE SCALE GENOMIC DNA]</scope>
    <source>
        <strain evidence="7 8">DSM 29007</strain>
    </source>
</reference>
<dbReference type="AlphaFoldDB" id="A0A841GY73"/>
<dbReference type="Proteomes" id="UP000582837">
    <property type="component" value="Unassembled WGS sequence"/>
</dbReference>
<keyword evidence="2" id="KW-0805">Transcription regulation</keyword>
<dbReference type="InterPro" id="IPR013249">
    <property type="entry name" value="RNA_pol_sigma70_r4_t2"/>
</dbReference>
<proteinExistence type="inferred from homology"/>
<dbReference type="GO" id="GO:0003677">
    <property type="term" value="F:DNA binding"/>
    <property type="evidence" value="ECO:0007669"/>
    <property type="project" value="InterPro"/>
</dbReference>
<comment type="similarity">
    <text evidence="1">Belongs to the sigma-70 factor family. ECF subfamily.</text>
</comment>
<name>A0A841GY73_9BACT</name>
<dbReference type="GO" id="GO:0016987">
    <property type="term" value="F:sigma factor activity"/>
    <property type="evidence" value="ECO:0007669"/>
    <property type="project" value="UniProtKB-KW"/>
</dbReference>
<sequence>MRAEAPAVSDQSLAQALLLRGDEGAFRELYARHTPRLFQFVLRIVGGAEHDAEDVVQETWIRATSALATFRWEAAFGTWLTGIGLNVARGLLRKQGRWELPMEADTPEPSRPPAADGDRIDIERALALLPVGYRTVLVLYDVEGYTHDEIAERLGIASGTSKSQLSHARRALRRMLEPRTQEAHEHA</sequence>
<dbReference type="InterPro" id="IPR013325">
    <property type="entry name" value="RNA_pol_sigma_r2"/>
</dbReference>
<evidence type="ECO:0000256" key="4">
    <source>
        <dbReference type="ARBA" id="ARBA00023163"/>
    </source>
</evidence>
<keyword evidence="8" id="KW-1185">Reference proteome</keyword>
<dbReference type="GO" id="GO:0006352">
    <property type="term" value="P:DNA-templated transcription initiation"/>
    <property type="evidence" value="ECO:0007669"/>
    <property type="project" value="InterPro"/>
</dbReference>
<organism evidence="7 8">
    <name type="scientific">Longimicrobium terrae</name>
    <dbReference type="NCBI Taxonomy" id="1639882"/>
    <lineage>
        <taxon>Bacteria</taxon>
        <taxon>Pseudomonadati</taxon>
        <taxon>Gemmatimonadota</taxon>
        <taxon>Longimicrobiia</taxon>
        <taxon>Longimicrobiales</taxon>
        <taxon>Longimicrobiaceae</taxon>
        <taxon>Longimicrobium</taxon>
    </lineage>
</organism>
<dbReference type="SUPFAM" id="SSF88946">
    <property type="entry name" value="Sigma2 domain of RNA polymerase sigma factors"/>
    <property type="match status" value="1"/>
</dbReference>
<evidence type="ECO:0000313" key="8">
    <source>
        <dbReference type="Proteomes" id="UP000582837"/>
    </source>
</evidence>
<dbReference type="RefSeq" id="WP_170034604.1">
    <property type="nucleotide sequence ID" value="NZ_JABDTL010000001.1"/>
</dbReference>
<protein>
    <submittedName>
        <fullName evidence="7">RNA polymerase sigma-70 factor (ECF subfamily)</fullName>
    </submittedName>
</protein>
<dbReference type="CDD" id="cd06171">
    <property type="entry name" value="Sigma70_r4"/>
    <property type="match status" value="1"/>
</dbReference>
<evidence type="ECO:0000313" key="7">
    <source>
        <dbReference type="EMBL" id="MBB6070715.1"/>
    </source>
</evidence>
<dbReference type="SUPFAM" id="SSF88659">
    <property type="entry name" value="Sigma3 and sigma4 domains of RNA polymerase sigma factors"/>
    <property type="match status" value="1"/>
</dbReference>
<evidence type="ECO:0000259" key="5">
    <source>
        <dbReference type="Pfam" id="PF04542"/>
    </source>
</evidence>
<evidence type="ECO:0000256" key="1">
    <source>
        <dbReference type="ARBA" id="ARBA00010641"/>
    </source>
</evidence>
<comment type="caution">
    <text evidence="7">The sequence shown here is derived from an EMBL/GenBank/DDBJ whole genome shotgun (WGS) entry which is preliminary data.</text>
</comment>
<evidence type="ECO:0000256" key="2">
    <source>
        <dbReference type="ARBA" id="ARBA00023015"/>
    </source>
</evidence>
<dbReference type="InterPro" id="IPR014284">
    <property type="entry name" value="RNA_pol_sigma-70_dom"/>
</dbReference>
<feature type="domain" description="RNA polymerase sigma factor 70 region 4 type 2" evidence="6">
    <location>
        <begin position="121"/>
        <end position="172"/>
    </location>
</feature>
<dbReference type="EMBL" id="JACHIA010000005">
    <property type="protein sequence ID" value="MBB6070715.1"/>
    <property type="molecule type" value="Genomic_DNA"/>
</dbReference>
<dbReference type="NCBIfam" id="TIGR02937">
    <property type="entry name" value="sigma70-ECF"/>
    <property type="match status" value="1"/>
</dbReference>
<dbReference type="Pfam" id="PF08281">
    <property type="entry name" value="Sigma70_r4_2"/>
    <property type="match status" value="1"/>
</dbReference>
<dbReference type="PANTHER" id="PTHR43133">
    <property type="entry name" value="RNA POLYMERASE ECF-TYPE SIGMA FACTO"/>
    <property type="match status" value="1"/>
</dbReference>
<feature type="domain" description="RNA polymerase sigma-70 region 2" evidence="5">
    <location>
        <begin position="29"/>
        <end position="97"/>
    </location>
</feature>
<dbReference type="InterPro" id="IPR039425">
    <property type="entry name" value="RNA_pol_sigma-70-like"/>
</dbReference>
<dbReference type="InterPro" id="IPR013324">
    <property type="entry name" value="RNA_pol_sigma_r3/r4-like"/>
</dbReference>
<keyword evidence="3" id="KW-0731">Sigma factor</keyword>
<dbReference type="InterPro" id="IPR007627">
    <property type="entry name" value="RNA_pol_sigma70_r2"/>
</dbReference>
<dbReference type="Gene3D" id="1.10.1740.10">
    <property type="match status" value="1"/>
</dbReference>
<dbReference type="Gene3D" id="1.10.10.10">
    <property type="entry name" value="Winged helix-like DNA-binding domain superfamily/Winged helix DNA-binding domain"/>
    <property type="match status" value="1"/>
</dbReference>